<evidence type="ECO:0000313" key="2">
    <source>
        <dbReference type="EMBL" id="CAA9225554.1"/>
    </source>
</evidence>
<dbReference type="EMBL" id="CADCSZ010000054">
    <property type="protein sequence ID" value="CAA9225554.1"/>
    <property type="molecule type" value="Genomic_DNA"/>
</dbReference>
<accession>A0A6J4HJG7</accession>
<feature type="non-terminal residue" evidence="2">
    <location>
        <position position="146"/>
    </location>
</feature>
<sequence>RTGRDHLVRGPQGGQDQRGRPPAAPVGAVEGLQPVEAGQRPLHLRTGPPHRPACHQLPPRAGAHGVRPRLVRQGALDRGTAVLPHPGEGRRDAGLAGHRPRGRSSLRHLLRRLRPREAHDRGAGPRAGPPPVGDQRGSRRPVDHVL</sequence>
<protein>
    <submittedName>
        <fullName evidence="2">Uncharacterized protein</fullName>
    </submittedName>
</protein>
<dbReference type="AlphaFoldDB" id="A0A6J4HJG7"/>
<proteinExistence type="predicted"/>
<feature type="compositionally biased region" description="Basic and acidic residues" evidence="1">
    <location>
        <begin position="136"/>
        <end position="146"/>
    </location>
</feature>
<evidence type="ECO:0000256" key="1">
    <source>
        <dbReference type="SAM" id="MobiDB-lite"/>
    </source>
</evidence>
<gene>
    <name evidence="2" type="ORF">AVDCRST_MAG76-890</name>
</gene>
<feature type="non-terminal residue" evidence="2">
    <location>
        <position position="1"/>
    </location>
</feature>
<feature type="compositionally biased region" description="Basic residues" evidence="1">
    <location>
        <begin position="98"/>
        <end position="114"/>
    </location>
</feature>
<name>A0A6J4HJG7_9ACTN</name>
<reference evidence="2" key="1">
    <citation type="submission" date="2020-02" db="EMBL/GenBank/DDBJ databases">
        <authorList>
            <person name="Meier V. D."/>
        </authorList>
    </citation>
    <scope>NUCLEOTIDE SEQUENCE</scope>
    <source>
        <strain evidence="2">AVDCRST_MAG76</strain>
    </source>
</reference>
<feature type="region of interest" description="Disordered" evidence="1">
    <location>
        <begin position="1"/>
        <end position="146"/>
    </location>
</feature>
<organism evidence="2">
    <name type="scientific">uncultured Acidimicrobiales bacterium</name>
    <dbReference type="NCBI Taxonomy" id="310071"/>
    <lineage>
        <taxon>Bacteria</taxon>
        <taxon>Bacillati</taxon>
        <taxon>Actinomycetota</taxon>
        <taxon>Acidimicrobiia</taxon>
        <taxon>Acidimicrobiales</taxon>
        <taxon>environmental samples</taxon>
    </lineage>
</organism>